<comment type="caution">
    <text evidence="2">The sequence shown here is derived from an EMBL/GenBank/DDBJ whole genome shotgun (WGS) entry which is preliminary data.</text>
</comment>
<dbReference type="EMBL" id="JAAABM010000002">
    <property type="protein sequence ID" value="KAF7680142.1"/>
    <property type="molecule type" value="Genomic_DNA"/>
</dbReference>
<dbReference type="Proteomes" id="UP000596902">
    <property type="component" value="Unassembled WGS sequence"/>
</dbReference>
<dbReference type="GeneID" id="62200018"/>
<reference evidence="2" key="2">
    <citation type="submission" date="2020-08" db="EMBL/GenBank/DDBJ databases">
        <title>Draft Genome Sequence of Cumin Blight Pathogen Alternaria burnsii.</title>
        <authorList>
            <person name="Feng Z."/>
        </authorList>
    </citation>
    <scope>NUCLEOTIDE SEQUENCE</scope>
    <source>
        <strain evidence="2">CBS107.38</strain>
    </source>
</reference>
<sequence length="359" mass="38633">MPRLSVFTLLLLACSVVAIPESQAKRTTICSSWCGANTPLFGVDCILQSIKQKGPCYECGPAAKTPLTKEPCGGKCIEKCKGGKKCQNKECQCPYEKPKDCNGECKKFGTDTDCSGCGDKCYVDKGEKCMGGGCKCPDGKKADFTKDVDNCGKCGKMCKKGEICEHGECKCPADKPVFCGDKCKPWKDFKEDNYNCGTCGNKCEGGKTCKNGKCECPAEKPVFCEKDWKCKKLGTDSDCSSCGNKCEGGKTCKNGKCECPYGTYECKGICKPSKDFKEDPYNCGSCGKTCDKTAGEVCKDGGCKCPKGDKPDFKKDNKNCGKCETKCKVEKGETCKDGKCECAHGKKSDGSCKQPKPKS</sequence>
<dbReference type="RefSeq" id="XP_038790132.1">
    <property type="nucleotide sequence ID" value="XM_038926840.1"/>
</dbReference>
<gene>
    <name evidence="2" type="ORF">GT037_001793</name>
</gene>
<evidence type="ECO:0000313" key="3">
    <source>
        <dbReference type="Proteomes" id="UP000596902"/>
    </source>
</evidence>
<keyword evidence="1" id="KW-0732">Signal</keyword>
<feature type="chain" id="PRO_5034723819" evidence="1">
    <location>
        <begin position="25"/>
        <end position="359"/>
    </location>
</feature>
<dbReference type="AlphaFoldDB" id="A0A8H7BEI6"/>
<proteinExistence type="predicted"/>
<feature type="signal peptide" evidence="1">
    <location>
        <begin position="1"/>
        <end position="24"/>
    </location>
</feature>
<organism evidence="2 3">
    <name type="scientific">Alternaria burnsii</name>
    <dbReference type="NCBI Taxonomy" id="1187904"/>
    <lineage>
        <taxon>Eukaryota</taxon>
        <taxon>Fungi</taxon>
        <taxon>Dikarya</taxon>
        <taxon>Ascomycota</taxon>
        <taxon>Pezizomycotina</taxon>
        <taxon>Dothideomycetes</taxon>
        <taxon>Pleosporomycetidae</taxon>
        <taxon>Pleosporales</taxon>
        <taxon>Pleosporineae</taxon>
        <taxon>Pleosporaceae</taxon>
        <taxon>Alternaria</taxon>
        <taxon>Alternaria sect. Alternaria</taxon>
    </lineage>
</organism>
<reference evidence="2" key="1">
    <citation type="submission" date="2020-01" db="EMBL/GenBank/DDBJ databases">
        <authorList>
            <person name="Feng Z.H.Z."/>
        </authorList>
    </citation>
    <scope>NUCLEOTIDE SEQUENCE</scope>
    <source>
        <strain evidence="2">CBS107.38</strain>
    </source>
</reference>
<dbReference type="OrthoDB" id="3693263at2759"/>
<keyword evidence="3" id="KW-1185">Reference proteome</keyword>
<evidence type="ECO:0000256" key="1">
    <source>
        <dbReference type="SAM" id="SignalP"/>
    </source>
</evidence>
<protein>
    <submittedName>
        <fullName evidence="2">Uncharacterized protein</fullName>
    </submittedName>
</protein>
<name>A0A8H7BEI6_9PLEO</name>
<evidence type="ECO:0000313" key="2">
    <source>
        <dbReference type="EMBL" id="KAF7680142.1"/>
    </source>
</evidence>
<accession>A0A8H7BEI6</accession>